<evidence type="ECO:0000313" key="1">
    <source>
        <dbReference type="EMBL" id="GEK49186.1"/>
    </source>
</evidence>
<dbReference type="AlphaFoldDB" id="A0A510XCN3"/>
<keyword evidence="2" id="KW-1185">Reference proteome</keyword>
<evidence type="ECO:0000313" key="2">
    <source>
        <dbReference type="Proteomes" id="UP000321275"/>
    </source>
</evidence>
<dbReference type="Proteomes" id="UP000321275">
    <property type="component" value="Unassembled WGS sequence"/>
</dbReference>
<name>A0A510XCN3_9GAMM</name>
<gene>
    <name evidence="1" type="ORF">HPA02_34690</name>
</gene>
<sequence length="121" mass="13832">MSAKKFDVDFEKTMKVELENPSAVEAYFISGDWRESFWTLDDLDDFVRSLSHAFECHPEHYDRERGGFSRDVEGFGTYHRAAGSNEYRLVDEAVEEIGSHISITDEDLEAVFVTERAGGDL</sequence>
<organism evidence="1 2">
    <name type="scientific">Bisbaumannia pacifica</name>
    <dbReference type="NCBI Taxonomy" id="77098"/>
    <lineage>
        <taxon>Bacteria</taxon>
        <taxon>Pseudomonadati</taxon>
        <taxon>Pseudomonadota</taxon>
        <taxon>Gammaproteobacteria</taxon>
        <taxon>Oceanospirillales</taxon>
        <taxon>Halomonadaceae</taxon>
        <taxon>Bisbaumannia</taxon>
    </lineage>
</organism>
<proteinExistence type="predicted"/>
<dbReference type="EMBL" id="BJUK01000077">
    <property type="protein sequence ID" value="GEK49186.1"/>
    <property type="molecule type" value="Genomic_DNA"/>
</dbReference>
<comment type="caution">
    <text evidence="1">The sequence shown here is derived from an EMBL/GenBank/DDBJ whole genome shotgun (WGS) entry which is preliminary data.</text>
</comment>
<reference evidence="1 2" key="1">
    <citation type="submission" date="2019-07" db="EMBL/GenBank/DDBJ databases">
        <title>Whole genome shotgun sequence of Halomonas pacifica NBRC 102220.</title>
        <authorList>
            <person name="Hosoyama A."/>
            <person name="Uohara A."/>
            <person name="Ohji S."/>
            <person name="Ichikawa N."/>
        </authorList>
    </citation>
    <scope>NUCLEOTIDE SEQUENCE [LARGE SCALE GENOMIC DNA]</scope>
    <source>
        <strain evidence="1 2">NBRC 102220</strain>
    </source>
</reference>
<accession>A0A510XCN3</accession>
<protein>
    <submittedName>
        <fullName evidence="1">Uncharacterized protein</fullName>
    </submittedName>
</protein>
<dbReference type="RefSeq" id="WP_146804498.1">
    <property type="nucleotide sequence ID" value="NZ_BJUK01000077.1"/>
</dbReference>